<proteinExistence type="predicted"/>
<keyword evidence="1" id="KW-0489">Methyltransferase</keyword>
<dbReference type="FunFam" id="3.40.50.150:FF:000554">
    <property type="entry name" value="Cation-transporting ATPase"/>
    <property type="match status" value="1"/>
</dbReference>
<dbReference type="STRING" id="349521.HCH_00340"/>
<dbReference type="EMBL" id="CP000155">
    <property type="protein sequence ID" value="ABC27252.1"/>
    <property type="molecule type" value="Genomic_DNA"/>
</dbReference>
<organism evidence="1 2">
    <name type="scientific">Hahella chejuensis (strain KCTC 2396)</name>
    <dbReference type="NCBI Taxonomy" id="349521"/>
    <lineage>
        <taxon>Bacteria</taxon>
        <taxon>Pseudomonadati</taxon>
        <taxon>Pseudomonadota</taxon>
        <taxon>Gammaproteobacteria</taxon>
        <taxon>Oceanospirillales</taxon>
        <taxon>Hahellaceae</taxon>
        <taxon>Hahella</taxon>
    </lineage>
</organism>
<dbReference type="eggNOG" id="COG2230">
    <property type="taxonomic scope" value="Bacteria"/>
</dbReference>
<dbReference type="PANTHER" id="PTHR43832:SF1">
    <property type="entry name" value="S-ADENOSYL-L-METHIONINE-DEPENDENT METHYLTRANSFERASES SUPERFAMILY PROTEIN"/>
    <property type="match status" value="1"/>
</dbReference>
<protein>
    <submittedName>
        <fullName evidence="1">Cyclopropane fatty acid synthase and related methyltransferase</fullName>
        <ecNumber evidence="1">2.1.1.79</ecNumber>
    </submittedName>
</protein>
<gene>
    <name evidence="1" type="primary">cfa</name>
    <name evidence="1" type="ordered locus">HCH_00340</name>
</gene>
<dbReference type="SUPFAM" id="SSF53335">
    <property type="entry name" value="S-adenosyl-L-methionine-dependent methyltransferases"/>
    <property type="match status" value="1"/>
</dbReference>
<dbReference type="OrthoDB" id="9782855at2"/>
<dbReference type="GO" id="GO:0032259">
    <property type="term" value="P:methylation"/>
    <property type="evidence" value="ECO:0007669"/>
    <property type="project" value="UniProtKB-KW"/>
</dbReference>
<evidence type="ECO:0000313" key="2">
    <source>
        <dbReference type="Proteomes" id="UP000000238"/>
    </source>
</evidence>
<reference evidence="1 2" key="1">
    <citation type="journal article" date="2005" name="Nucleic Acids Res.">
        <title>Genomic blueprint of Hahella chejuensis, a marine microbe producing an algicidal agent.</title>
        <authorList>
            <person name="Jeong H."/>
            <person name="Yim J.H."/>
            <person name="Lee C."/>
            <person name="Choi S.-H."/>
            <person name="Park Y.K."/>
            <person name="Yoon S.H."/>
            <person name="Hur C.-G."/>
            <person name="Kang H.-Y."/>
            <person name="Kim D."/>
            <person name="Lee H.H."/>
            <person name="Park K.H."/>
            <person name="Park S.-H."/>
            <person name="Park H.-S."/>
            <person name="Lee H.K."/>
            <person name="Oh T.K."/>
            <person name="Kim J.F."/>
        </authorList>
    </citation>
    <scope>NUCLEOTIDE SEQUENCE [LARGE SCALE GENOMIC DNA]</scope>
    <source>
        <strain evidence="1 2">KCTC 2396</strain>
    </source>
</reference>
<dbReference type="InterPro" id="IPR029063">
    <property type="entry name" value="SAM-dependent_MTases_sf"/>
</dbReference>
<dbReference type="Gene3D" id="3.40.50.150">
    <property type="entry name" value="Vaccinia Virus protein VP39"/>
    <property type="match status" value="1"/>
</dbReference>
<dbReference type="HOGENOM" id="CLU_045794_0_0_6"/>
<dbReference type="AlphaFoldDB" id="Q2SQ22"/>
<dbReference type="RefSeq" id="WP_011394329.1">
    <property type="nucleotide sequence ID" value="NC_007645.1"/>
</dbReference>
<accession>Q2SQ22</accession>
<evidence type="ECO:0000313" key="1">
    <source>
        <dbReference type="EMBL" id="ABC27252.1"/>
    </source>
</evidence>
<dbReference type="PANTHER" id="PTHR43832">
    <property type="match status" value="1"/>
</dbReference>
<dbReference type="CDD" id="cd02440">
    <property type="entry name" value="AdoMet_MTases"/>
    <property type="match status" value="1"/>
</dbReference>
<dbReference type="EC" id="2.1.1.79" evidence="1"/>
<keyword evidence="1" id="KW-0808">Transferase</keyword>
<sequence length="337" mass="38680">MSMIELAEKGWLPDALIRFGIRRLCRERLTQERKRGGGELERIARYLDGPIAIETRAANEQHYEVPAEFYRLVLGPRLKYSACWWGKEVSDLAAAEEAMLAIYAERAQLADGQRILDLGCGWGSLSLWLAETFPKAEITGVSNSSSQRSYIEEQAALRGLSNLKILTCDVNVFCPTTTFDRIVSVEMLEHVRNYQALFERIGQWLTPAGLFFAHIFCHRKLLYPFETEGASNWMGRYFFTGGLMPAAGTFGHFQQNLRLMQQWMLDGRHYGATAEAWLSNLDANEAAVRRIFAEAYGEDSAELWTQRWRMFFMACAELFNYRSGAEWQVGHYLFMKQ</sequence>
<name>Q2SQ22_HAHCH</name>
<dbReference type="KEGG" id="hch:HCH_00340"/>
<dbReference type="GO" id="GO:0008825">
    <property type="term" value="F:cyclopropane-fatty-acyl-phospholipid synthase activity"/>
    <property type="evidence" value="ECO:0007669"/>
    <property type="project" value="UniProtKB-EC"/>
</dbReference>
<keyword evidence="2" id="KW-1185">Reference proteome</keyword>
<dbReference type="Pfam" id="PF02353">
    <property type="entry name" value="CMAS"/>
    <property type="match status" value="1"/>
</dbReference>
<dbReference type="Proteomes" id="UP000000238">
    <property type="component" value="Chromosome"/>
</dbReference>